<dbReference type="EMBL" id="BAHC01000049">
    <property type="protein sequence ID" value="GAB89074.1"/>
    <property type="molecule type" value="Genomic_DNA"/>
</dbReference>
<accession>K6WR89</accession>
<name>K6WR89_9ACTN</name>
<dbReference type="RefSeq" id="WP_006330965.1">
    <property type="nucleotide sequence ID" value="NZ_BAHC01000049.1"/>
</dbReference>
<dbReference type="AlphaFoldDB" id="K6WR89"/>
<proteinExistence type="predicted"/>
<evidence type="ECO:0000313" key="1">
    <source>
        <dbReference type="EMBL" id="GAB89074.1"/>
    </source>
</evidence>
<reference evidence="1 2" key="1">
    <citation type="submission" date="2012-08" db="EMBL/GenBank/DDBJ databases">
        <title>Whole genome shotgun sequence of Gordonia rhizosphera NBRC 16068.</title>
        <authorList>
            <person name="Takarada H."/>
            <person name="Isaki S."/>
            <person name="Hosoyama A."/>
            <person name="Tsuchikane K."/>
            <person name="Katsumata H."/>
            <person name="Baba S."/>
            <person name="Ohji S."/>
            <person name="Yamazaki S."/>
            <person name="Fujita N."/>
        </authorList>
    </citation>
    <scope>NUCLEOTIDE SEQUENCE [LARGE SCALE GENOMIC DNA]</scope>
    <source>
        <strain evidence="1 2">NBRC 16068</strain>
    </source>
</reference>
<protein>
    <submittedName>
        <fullName evidence="1">Uncharacterized protein</fullName>
    </submittedName>
</protein>
<gene>
    <name evidence="1" type="ORF">GORHZ_049_00070</name>
</gene>
<dbReference type="STRING" id="1108045.GORHZ_049_00070"/>
<organism evidence="1 2">
    <name type="scientific">Gordonia rhizosphera NBRC 16068</name>
    <dbReference type="NCBI Taxonomy" id="1108045"/>
    <lineage>
        <taxon>Bacteria</taxon>
        <taxon>Bacillati</taxon>
        <taxon>Actinomycetota</taxon>
        <taxon>Actinomycetes</taxon>
        <taxon>Mycobacteriales</taxon>
        <taxon>Gordoniaceae</taxon>
        <taxon>Gordonia</taxon>
    </lineage>
</organism>
<sequence>MITWTVTTWIVDSDTLAADYGAADNRCAAVGEAIDTARRAVADITSDGWTVPYISIVIDDDIALMLAVGRHPTGRPDIASALDALAALDVTHHHPGRLA</sequence>
<dbReference type="Proteomes" id="UP000008363">
    <property type="component" value="Unassembled WGS sequence"/>
</dbReference>
<comment type="caution">
    <text evidence="1">The sequence shown here is derived from an EMBL/GenBank/DDBJ whole genome shotgun (WGS) entry which is preliminary data.</text>
</comment>
<keyword evidence="2" id="KW-1185">Reference proteome</keyword>
<evidence type="ECO:0000313" key="2">
    <source>
        <dbReference type="Proteomes" id="UP000008363"/>
    </source>
</evidence>